<reference evidence="2" key="3">
    <citation type="journal article" date="2013" name="Nucleic Acids Res.">
        <title>The genome of Anopheles darlingi, the main neotropical malaria vector.</title>
        <authorList>
            <person name="Marinotti O."/>
            <person name="Cerqueira G.C."/>
            <person name="de Almeida L.G."/>
            <person name="Ferro M.I."/>
            <person name="Loreto E.L."/>
            <person name="Zaha A."/>
            <person name="Teixeira S.M."/>
            <person name="Wespiser A.R."/>
            <person name="Almeida E Silva A."/>
            <person name="Schlindwein A.D."/>
            <person name="Pacheco A.C."/>
            <person name="Silva A.L."/>
            <person name="Graveley B.R."/>
            <person name="Walenz B.P."/>
            <person name="Lima Bde A."/>
            <person name="Ribeiro C.A."/>
            <person name="Nunes-Silva C.G."/>
            <person name="de Carvalho C.R."/>
            <person name="Soares C.M."/>
            <person name="de Menezes C.B."/>
            <person name="Matiolli C."/>
            <person name="Caffrey D."/>
            <person name="Araujo D.A."/>
            <person name="de Oliveira D.M."/>
            <person name="Golenbock D."/>
            <person name="Grisard E.C."/>
            <person name="Fantinatti-Garboggini F."/>
            <person name="de Carvalho F.M."/>
            <person name="Barcellos F.G."/>
            <person name="Prosdocimi F."/>
            <person name="May G."/>
            <person name="Azevedo Junior G.M."/>
            <person name="Guimaraes G.M."/>
            <person name="Goldman G.H."/>
            <person name="Padilha I.Q."/>
            <person name="Batista Jda S."/>
            <person name="Ferro J.A."/>
            <person name="Ribeiro J.M."/>
            <person name="Fietto J.L."/>
            <person name="Dabbas K.M."/>
            <person name="Cerdeira L."/>
            <person name="Agnez-Lima L.F."/>
            <person name="Brocchi M."/>
            <person name="de Carvalho M.O."/>
            <person name="Teixeira Mde M."/>
            <person name="Diniz Maia Mde M."/>
            <person name="Goldman M.H."/>
            <person name="Cruz Schneider M.P."/>
            <person name="Felipe M.S."/>
            <person name="Hungria M."/>
            <person name="Nicolas M.F."/>
            <person name="Pereira M."/>
            <person name="Montes M.A."/>
            <person name="Cantao M.E."/>
            <person name="Vincentz M."/>
            <person name="Rafael M.S."/>
            <person name="Silverman N."/>
            <person name="Stoco P.H."/>
            <person name="Souza R.C."/>
            <person name="Vicentini R."/>
            <person name="Gazzinelli R.T."/>
            <person name="Neves Rde O."/>
            <person name="Silva R."/>
            <person name="Astolfi-Filho S."/>
            <person name="Maciel T.E."/>
            <person name="Urmenyi T.P."/>
            <person name="Tadei W.P."/>
            <person name="Camargo E.P."/>
            <person name="de Vasconcelos A.T."/>
        </authorList>
    </citation>
    <scope>NUCLEOTIDE SEQUENCE</scope>
</reference>
<reference evidence="2 4" key="1">
    <citation type="journal article" date="2010" name="BMC Genomics">
        <title>Combination of measures distinguishes pre-miRNAs from other stem-loops in the genome of the newly sequenced Anopheles darlingi.</title>
        <authorList>
            <person name="Mendes N.D."/>
            <person name="Freitas A.T."/>
            <person name="Vasconcelos A.T."/>
            <person name="Sagot M.F."/>
        </authorList>
    </citation>
    <scope>NUCLEOTIDE SEQUENCE</scope>
</reference>
<evidence type="ECO:0000313" key="3">
    <source>
        <dbReference type="EnsemblMetazoa" id="ADAC007737-PA"/>
    </source>
</evidence>
<evidence type="ECO:0000256" key="1">
    <source>
        <dbReference type="SAM" id="MobiDB-lite"/>
    </source>
</evidence>
<protein>
    <submittedName>
        <fullName evidence="2 3">Uncharacterized protein</fullName>
    </submittedName>
</protein>
<reference evidence="3" key="4">
    <citation type="submission" date="2015-06" db="UniProtKB">
        <authorList>
            <consortium name="EnsemblMetazoa"/>
        </authorList>
    </citation>
    <scope>IDENTIFICATION</scope>
</reference>
<gene>
    <name evidence="2" type="ORF">AND_007737</name>
</gene>
<dbReference type="AlphaFoldDB" id="W5JCN5"/>
<feature type="region of interest" description="Disordered" evidence="1">
    <location>
        <begin position="1"/>
        <end position="36"/>
    </location>
</feature>
<keyword evidence="4" id="KW-1185">Reference proteome</keyword>
<dbReference type="HOGENOM" id="CLU_1595907_0_0_1"/>
<dbReference type="VEuPathDB" id="VectorBase:ADAC007737"/>
<dbReference type="Proteomes" id="UP000000673">
    <property type="component" value="Unassembled WGS sequence"/>
</dbReference>
<organism evidence="2">
    <name type="scientific">Anopheles darlingi</name>
    <name type="common">Mosquito</name>
    <dbReference type="NCBI Taxonomy" id="43151"/>
    <lineage>
        <taxon>Eukaryota</taxon>
        <taxon>Metazoa</taxon>
        <taxon>Ecdysozoa</taxon>
        <taxon>Arthropoda</taxon>
        <taxon>Hexapoda</taxon>
        <taxon>Insecta</taxon>
        <taxon>Pterygota</taxon>
        <taxon>Neoptera</taxon>
        <taxon>Endopterygota</taxon>
        <taxon>Diptera</taxon>
        <taxon>Nematocera</taxon>
        <taxon>Culicoidea</taxon>
        <taxon>Culicidae</taxon>
        <taxon>Anophelinae</taxon>
        <taxon>Anopheles</taxon>
    </lineage>
</organism>
<feature type="region of interest" description="Disordered" evidence="1">
    <location>
        <begin position="68"/>
        <end position="88"/>
    </location>
</feature>
<accession>W5JCN5</accession>
<name>W5JCN5_ANODA</name>
<proteinExistence type="predicted"/>
<evidence type="ECO:0000313" key="4">
    <source>
        <dbReference type="Proteomes" id="UP000000673"/>
    </source>
</evidence>
<sequence>MLARHNECTGTGTSDRRTRPPPPPPASACTSTPPSSIIQQQVITTTTATAATSATTDTAALTDLTDLAGEPACNDDSKDNDVSDEASEGAGCCSYVDTPKPCHSAVLSGSGGSIRASASTSSSTASSTTLVAPRRICTLKVKIFLIKHLSKLVACNKKMFLPVKSST</sequence>
<feature type="compositionally biased region" description="Low complexity" evidence="1">
    <location>
        <begin position="27"/>
        <end position="36"/>
    </location>
</feature>
<evidence type="ECO:0000313" key="2">
    <source>
        <dbReference type="EMBL" id="ETN60640.1"/>
    </source>
</evidence>
<dbReference type="EnsemblMetazoa" id="ADAC007737-RA">
    <property type="protein sequence ID" value="ADAC007737-PA"/>
    <property type="gene ID" value="ADAC007737"/>
</dbReference>
<reference evidence="2" key="2">
    <citation type="submission" date="2010-05" db="EMBL/GenBank/DDBJ databases">
        <authorList>
            <person name="Almeida L.G."/>
            <person name="Nicolas M.F."/>
            <person name="Souza R.C."/>
            <person name="Vasconcelos A.T.R."/>
        </authorList>
    </citation>
    <scope>NUCLEOTIDE SEQUENCE</scope>
</reference>
<dbReference type="EMBL" id="ADMH02001884">
    <property type="protein sequence ID" value="ETN60640.1"/>
    <property type="molecule type" value="Genomic_DNA"/>
</dbReference>